<dbReference type="PRINTS" id="PR00175">
    <property type="entry name" value="NAALASMPORT"/>
</dbReference>
<accession>A0A212JC55</accession>
<feature type="transmembrane region" description="Helical" evidence="9">
    <location>
        <begin position="200"/>
        <end position="221"/>
    </location>
</feature>
<dbReference type="Pfam" id="PF01235">
    <property type="entry name" value="Na_Ala_symp"/>
    <property type="match status" value="1"/>
</dbReference>
<gene>
    <name evidence="10" type="ORF">KM92DES2_10864</name>
</gene>
<evidence type="ECO:0000256" key="2">
    <source>
        <dbReference type="ARBA" id="ARBA00009261"/>
    </source>
</evidence>
<feature type="transmembrane region" description="Helical" evidence="9">
    <location>
        <begin position="233"/>
        <end position="251"/>
    </location>
</feature>
<comment type="similarity">
    <text evidence="2 9">Belongs to the alanine or glycine:cation symporter (AGCS) (TC 2.A.25) family.</text>
</comment>
<keyword evidence="8 9" id="KW-0472">Membrane</keyword>
<feature type="transmembrane region" description="Helical" evidence="9">
    <location>
        <begin position="85"/>
        <end position="108"/>
    </location>
</feature>
<evidence type="ECO:0000256" key="4">
    <source>
        <dbReference type="ARBA" id="ARBA00022475"/>
    </source>
</evidence>
<organism evidence="10">
    <name type="scientific">uncultured Desulfovibrio sp</name>
    <dbReference type="NCBI Taxonomy" id="167968"/>
    <lineage>
        <taxon>Bacteria</taxon>
        <taxon>Pseudomonadati</taxon>
        <taxon>Thermodesulfobacteriota</taxon>
        <taxon>Desulfovibrionia</taxon>
        <taxon>Desulfovibrionales</taxon>
        <taxon>Desulfovibrionaceae</taxon>
        <taxon>Desulfovibrio</taxon>
        <taxon>environmental samples</taxon>
    </lineage>
</organism>
<feature type="transmembrane region" description="Helical" evidence="9">
    <location>
        <begin position="377"/>
        <end position="398"/>
    </location>
</feature>
<keyword evidence="4 9" id="KW-1003">Cell membrane</keyword>
<evidence type="ECO:0000256" key="8">
    <source>
        <dbReference type="ARBA" id="ARBA00023136"/>
    </source>
</evidence>
<evidence type="ECO:0000256" key="9">
    <source>
        <dbReference type="RuleBase" id="RU363064"/>
    </source>
</evidence>
<feature type="transmembrane region" description="Helical" evidence="9">
    <location>
        <begin position="441"/>
        <end position="463"/>
    </location>
</feature>
<feature type="transmembrane region" description="Helical" evidence="9">
    <location>
        <begin position="325"/>
        <end position="347"/>
    </location>
</feature>
<evidence type="ECO:0000256" key="3">
    <source>
        <dbReference type="ARBA" id="ARBA00022448"/>
    </source>
</evidence>
<keyword evidence="5 9" id="KW-0812">Transmembrane</keyword>
<reference evidence="10" key="1">
    <citation type="submission" date="2016-04" db="EMBL/GenBank/DDBJ databases">
        <authorList>
            <person name="Evans L.H."/>
            <person name="Alamgir A."/>
            <person name="Owens N."/>
            <person name="Weber N.D."/>
            <person name="Virtaneva K."/>
            <person name="Barbian K."/>
            <person name="Babar A."/>
            <person name="Rosenke K."/>
        </authorList>
    </citation>
    <scope>NUCLEOTIDE SEQUENCE</scope>
    <source>
        <strain evidence="10">92-2</strain>
    </source>
</reference>
<feature type="transmembrane region" description="Helical" evidence="9">
    <location>
        <begin position="418"/>
        <end position="435"/>
    </location>
</feature>
<dbReference type="PANTHER" id="PTHR30330">
    <property type="entry name" value="AGSS FAMILY TRANSPORTER, SODIUM-ALANINE"/>
    <property type="match status" value="1"/>
</dbReference>
<dbReference type="EMBL" id="FLUP01000001">
    <property type="protein sequence ID" value="SBV96979.1"/>
    <property type="molecule type" value="Genomic_DNA"/>
</dbReference>
<keyword evidence="6 9" id="KW-0769">Symport</keyword>
<feature type="transmembrane region" description="Helical" evidence="9">
    <location>
        <begin position="114"/>
        <end position="132"/>
    </location>
</feature>
<name>A0A212JC55_9BACT</name>
<dbReference type="AlphaFoldDB" id="A0A212JC55"/>
<feature type="transmembrane region" description="Helical" evidence="9">
    <location>
        <begin position="167"/>
        <end position="188"/>
    </location>
</feature>
<evidence type="ECO:0000256" key="6">
    <source>
        <dbReference type="ARBA" id="ARBA00022847"/>
    </source>
</evidence>
<dbReference type="GO" id="GO:0005283">
    <property type="term" value="F:amino acid:sodium symporter activity"/>
    <property type="evidence" value="ECO:0007669"/>
    <property type="project" value="InterPro"/>
</dbReference>
<feature type="transmembrane region" description="Helical" evidence="9">
    <location>
        <begin position="43"/>
        <end position="64"/>
    </location>
</feature>
<dbReference type="GO" id="GO:0005886">
    <property type="term" value="C:plasma membrane"/>
    <property type="evidence" value="ECO:0007669"/>
    <property type="project" value="UniProtKB-SubCell"/>
</dbReference>
<protein>
    <submittedName>
        <fullName evidence="10">Uncharacterized transporter HI_0883</fullName>
    </submittedName>
</protein>
<keyword evidence="3 9" id="KW-0813">Transport</keyword>
<dbReference type="FunFam" id="1.20.1740.10:FF:000004">
    <property type="entry name" value="Sodium:alanine symporter family protein"/>
    <property type="match status" value="1"/>
</dbReference>
<dbReference type="InterPro" id="IPR001463">
    <property type="entry name" value="Na/Ala_symport"/>
</dbReference>
<dbReference type="PROSITE" id="PS00873">
    <property type="entry name" value="NA_ALANINE_SYMP"/>
    <property type="match status" value="1"/>
</dbReference>
<keyword evidence="7 9" id="KW-1133">Transmembrane helix</keyword>
<sequence length="470" mass="49970">MWRLIANFLQLTKYFKKIRVCMESLIGVLQQIQEIVWGPPTMILLLITGFYYTLRLGFLQFIHLPKAIRYIFEKEEGSVGDVSAFASLCTALAATIGTGSIVGVATALRVGGPGALFWMWVSAILGMATKYAEGVLAIKYRSIDENGEVAGGPMYYIEQGMGSKWKWLAKLFAFFGAVTALMGCGTFPQVNAITESVSNAFSVPIPLVGAVVTIATAAVVLGGIKSISSVAEFVVPLMAAFYVAASAYVLFNQSAALPGAFVLVVKSAFEPTAVAGGATGAVIVSVMTAMRTGIARGVYTNEAGLGSAPIVVAAAKSDSGVRQGLIAMTGVFFTTIVICTMTGLVIITSGLLEGSTLDGGILSNAAFNAGMSGDMGMYVVSIGLVFFSFTTIIGWNYYGERCVVYLTDGVKYVMSYKILYILCVAVAPYLSIRPIWYMADITNACMAFPNLIALLVLSPIVIAETKKYFQ</sequence>
<evidence type="ECO:0000256" key="1">
    <source>
        <dbReference type="ARBA" id="ARBA00004651"/>
    </source>
</evidence>
<dbReference type="PANTHER" id="PTHR30330:SF3">
    <property type="entry name" value="TRANSCRIPTIONAL REGULATOR, LRP FAMILY"/>
    <property type="match status" value="1"/>
</dbReference>
<feature type="transmembrane region" description="Helical" evidence="9">
    <location>
        <begin position="271"/>
        <end position="290"/>
    </location>
</feature>
<evidence type="ECO:0000313" key="10">
    <source>
        <dbReference type="EMBL" id="SBV96979.1"/>
    </source>
</evidence>
<evidence type="ECO:0000256" key="5">
    <source>
        <dbReference type="ARBA" id="ARBA00022692"/>
    </source>
</evidence>
<proteinExistence type="inferred from homology"/>
<dbReference type="NCBIfam" id="TIGR00835">
    <property type="entry name" value="agcS"/>
    <property type="match status" value="1"/>
</dbReference>
<comment type="subcellular location">
    <subcellularLocation>
        <location evidence="1 9">Cell membrane</location>
        <topology evidence="1 9">Multi-pass membrane protein</topology>
    </subcellularLocation>
</comment>
<evidence type="ECO:0000256" key="7">
    <source>
        <dbReference type="ARBA" id="ARBA00022989"/>
    </source>
</evidence>